<evidence type="ECO:0000256" key="1">
    <source>
        <dbReference type="SAM" id="MobiDB-lite"/>
    </source>
</evidence>
<dbReference type="EMBL" id="AKHW03004884">
    <property type="protein sequence ID" value="KYO28586.1"/>
    <property type="molecule type" value="Genomic_DNA"/>
</dbReference>
<name>A0A151MVL2_ALLMI</name>
<dbReference type="STRING" id="8496.A0A151MVL2"/>
<accession>A0A151MVL2</accession>
<gene>
    <name evidence="2" type="ORF">Y1Q_0011409</name>
</gene>
<evidence type="ECO:0000313" key="2">
    <source>
        <dbReference type="EMBL" id="KYO28586.1"/>
    </source>
</evidence>
<feature type="region of interest" description="Disordered" evidence="1">
    <location>
        <begin position="1"/>
        <end position="72"/>
    </location>
</feature>
<protein>
    <submittedName>
        <fullName evidence="2">Basic proline-rich protein-like</fullName>
    </submittedName>
</protein>
<dbReference type="Proteomes" id="UP000050525">
    <property type="component" value="Unassembled WGS sequence"/>
</dbReference>
<proteinExistence type="predicted"/>
<sequence>MESSGTGPSLPGAQDSQDSNPETAAGLTRPATGAPQDPASPDQHPDRAAPVLPGVQELAGGPLPSDQQSETQECMVDSQPILFSENPFVVANRRGKAAGKACLGGPPLGYGRGGVLKTNLYSKASALQHAV</sequence>
<comment type="caution">
    <text evidence="2">The sequence shown here is derived from an EMBL/GenBank/DDBJ whole genome shotgun (WGS) entry which is preliminary data.</text>
</comment>
<dbReference type="AlphaFoldDB" id="A0A151MVL2"/>
<reference evidence="2 3" key="1">
    <citation type="journal article" date="2012" name="Genome Biol.">
        <title>Sequencing three crocodilian genomes to illuminate the evolution of archosaurs and amniotes.</title>
        <authorList>
            <person name="St John J.A."/>
            <person name="Braun E.L."/>
            <person name="Isberg S.R."/>
            <person name="Miles L.G."/>
            <person name="Chong A.Y."/>
            <person name="Gongora J."/>
            <person name="Dalzell P."/>
            <person name="Moran C."/>
            <person name="Bed'hom B."/>
            <person name="Abzhanov A."/>
            <person name="Burgess S.C."/>
            <person name="Cooksey A.M."/>
            <person name="Castoe T.A."/>
            <person name="Crawford N.G."/>
            <person name="Densmore L.D."/>
            <person name="Drew J.C."/>
            <person name="Edwards S.V."/>
            <person name="Faircloth B.C."/>
            <person name="Fujita M.K."/>
            <person name="Greenwold M.J."/>
            <person name="Hoffmann F.G."/>
            <person name="Howard J.M."/>
            <person name="Iguchi T."/>
            <person name="Janes D.E."/>
            <person name="Khan S.Y."/>
            <person name="Kohno S."/>
            <person name="de Koning A.J."/>
            <person name="Lance S.L."/>
            <person name="McCarthy F.M."/>
            <person name="McCormack J.E."/>
            <person name="Merchant M.E."/>
            <person name="Peterson D.G."/>
            <person name="Pollock D.D."/>
            <person name="Pourmand N."/>
            <person name="Raney B.J."/>
            <person name="Roessler K.A."/>
            <person name="Sanford J.R."/>
            <person name="Sawyer R.H."/>
            <person name="Schmidt C.J."/>
            <person name="Triplett E.W."/>
            <person name="Tuberville T.D."/>
            <person name="Venegas-Anaya M."/>
            <person name="Howard J.T."/>
            <person name="Jarvis E.D."/>
            <person name="Guillette L.J.Jr."/>
            <person name="Glenn T.C."/>
            <person name="Green R.E."/>
            <person name="Ray D.A."/>
        </authorList>
    </citation>
    <scope>NUCLEOTIDE SEQUENCE [LARGE SCALE GENOMIC DNA]</scope>
    <source>
        <strain evidence="2">KSC_2009_1</strain>
    </source>
</reference>
<keyword evidence="3" id="KW-1185">Reference proteome</keyword>
<organism evidence="2 3">
    <name type="scientific">Alligator mississippiensis</name>
    <name type="common">American alligator</name>
    <dbReference type="NCBI Taxonomy" id="8496"/>
    <lineage>
        <taxon>Eukaryota</taxon>
        <taxon>Metazoa</taxon>
        <taxon>Chordata</taxon>
        <taxon>Craniata</taxon>
        <taxon>Vertebrata</taxon>
        <taxon>Euteleostomi</taxon>
        <taxon>Archelosauria</taxon>
        <taxon>Archosauria</taxon>
        <taxon>Crocodylia</taxon>
        <taxon>Alligatoridae</taxon>
        <taxon>Alligatorinae</taxon>
        <taxon>Alligator</taxon>
    </lineage>
</organism>
<evidence type="ECO:0000313" key="3">
    <source>
        <dbReference type="Proteomes" id="UP000050525"/>
    </source>
</evidence>